<dbReference type="STRING" id="158441.A0A226DKU0"/>
<proteinExistence type="predicted"/>
<evidence type="ECO:0000256" key="3">
    <source>
        <dbReference type="SAM" id="MobiDB-lite"/>
    </source>
</evidence>
<dbReference type="OrthoDB" id="497380at2759"/>
<feature type="domain" description="PUM-HD" evidence="4">
    <location>
        <begin position="99"/>
        <end position="452"/>
    </location>
</feature>
<evidence type="ECO:0000313" key="5">
    <source>
        <dbReference type="EMBL" id="OXA45809.1"/>
    </source>
</evidence>
<reference evidence="5 6" key="1">
    <citation type="submission" date="2015-12" db="EMBL/GenBank/DDBJ databases">
        <title>The genome of Folsomia candida.</title>
        <authorList>
            <person name="Faddeeva A."/>
            <person name="Derks M.F."/>
            <person name="Anvar Y."/>
            <person name="Smit S."/>
            <person name="Van Straalen N."/>
            <person name="Roelofs D."/>
        </authorList>
    </citation>
    <scope>NUCLEOTIDE SEQUENCE [LARGE SCALE GENOMIC DNA]</scope>
    <source>
        <strain evidence="5 6">VU population</strain>
        <tissue evidence="5">Whole body</tissue>
    </source>
</reference>
<evidence type="ECO:0000313" key="6">
    <source>
        <dbReference type="Proteomes" id="UP000198287"/>
    </source>
</evidence>
<keyword evidence="6" id="KW-1185">Reference proteome</keyword>
<dbReference type="PROSITE" id="PS50303">
    <property type="entry name" value="PUM_HD"/>
    <property type="match status" value="1"/>
</dbReference>
<evidence type="ECO:0000256" key="2">
    <source>
        <dbReference type="ARBA" id="ARBA00022884"/>
    </source>
</evidence>
<dbReference type="PANTHER" id="PTHR13389:SF0">
    <property type="entry name" value="PUMILIO HOMOLOG 3"/>
    <property type="match status" value="1"/>
</dbReference>
<dbReference type="OMA" id="RCRRTEN"/>
<dbReference type="Pfam" id="PF00806">
    <property type="entry name" value="PUF"/>
    <property type="match status" value="2"/>
</dbReference>
<dbReference type="GO" id="GO:0005730">
    <property type="term" value="C:nucleolus"/>
    <property type="evidence" value="ECO:0007669"/>
    <property type="project" value="TreeGrafter"/>
</dbReference>
<keyword evidence="1" id="KW-0677">Repeat</keyword>
<gene>
    <name evidence="5" type="ORF">Fcan01_19656</name>
</gene>
<dbReference type="AlphaFoldDB" id="A0A226DKU0"/>
<dbReference type="GO" id="GO:0006417">
    <property type="term" value="P:regulation of translation"/>
    <property type="evidence" value="ECO:0007669"/>
    <property type="project" value="TreeGrafter"/>
</dbReference>
<dbReference type="InterPro" id="IPR012959">
    <property type="entry name" value="CPL_dom"/>
</dbReference>
<dbReference type="InterPro" id="IPR001313">
    <property type="entry name" value="Pumilio_RNA-bd_rpt"/>
</dbReference>
<dbReference type="SMART" id="SM00025">
    <property type="entry name" value="Pumilio"/>
    <property type="match status" value="6"/>
</dbReference>
<dbReference type="PANTHER" id="PTHR13389">
    <property type="entry name" value="PUMILIO HOMOLOG 3"/>
    <property type="match status" value="1"/>
</dbReference>
<evidence type="ECO:0000259" key="4">
    <source>
        <dbReference type="PROSITE" id="PS50303"/>
    </source>
</evidence>
<dbReference type="InterPro" id="IPR016024">
    <property type="entry name" value="ARM-type_fold"/>
</dbReference>
<feature type="region of interest" description="Disordered" evidence="3">
    <location>
        <begin position="1"/>
        <end position="60"/>
    </location>
</feature>
<dbReference type="EMBL" id="LNIX01000017">
    <property type="protein sequence ID" value="OXA45809.1"/>
    <property type="molecule type" value="Genomic_DNA"/>
</dbReference>
<accession>A0A226DKU0</accession>
<dbReference type="SUPFAM" id="SSF48371">
    <property type="entry name" value="ARM repeat"/>
    <property type="match status" value="1"/>
</dbReference>
<dbReference type="Pfam" id="PF08144">
    <property type="entry name" value="CPL"/>
    <property type="match status" value="1"/>
</dbReference>
<dbReference type="GO" id="GO:0003729">
    <property type="term" value="F:mRNA binding"/>
    <property type="evidence" value="ECO:0007669"/>
    <property type="project" value="TreeGrafter"/>
</dbReference>
<dbReference type="InterPro" id="IPR033133">
    <property type="entry name" value="PUM-HD"/>
</dbReference>
<evidence type="ECO:0000256" key="1">
    <source>
        <dbReference type="ARBA" id="ARBA00022737"/>
    </source>
</evidence>
<dbReference type="InterPro" id="IPR040059">
    <property type="entry name" value="PUM3"/>
</dbReference>
<dbReference type="Gene3D" id="1.25.10.10">
    <property type="entry name" value="Leucine-rich Repeat Variant"/>
    <property type="match status" value="1"/>
</dbReference>
<organism evidence="5 6">
    <name type="scientific">Folsomia candida</name>
    <name type="common">Springtail</name>
    <dbReference type="NCBI Taxonomy" id="158441"/>
    <lineage>
        <taxon>Eukaryota</taxon>
        <taxon>Metazoa</taxon>
        <taxon>Ecdysozoa</taxon>
        <taxon>Arthropoda</taxon>
        <taxon>Hexapoda</taxon>
        <taxon>Collembola</taxon>
        <taxon>Entomobryomorpha</taxon>
        <taxon>Isotomoidea</taxon>
        <taxon>Isotomidae</taxon>
        <taxon>Proisotominae</taxon>
        <taxon>Folsomia</taxon>
    </lineage>
</organism>
<sequence length="604" mass="69043">MTQRGETGVRTRNGGEIKKFTNKFEKSGGDGDKFGKKRKFGEGIKEEKGAGKKKPRAYENIVTADGKPDWKKARMEMKQLKETRKKKEMKPEIYELSKEAKKIWEELRKENCPQNVRDKLCDQMHRLVKGHIKRLSFAHDTSRVLESLLMYGSEEVRANIHVAFKSKDDIMLLMKSTYGHFLALKLMKYATKEQRDAIFKAIEAHVVTLLKHQFASRVLNDFYLTYAKAAQKTIIIKECYAPLLRLESLDESLGYDLKLILEKFPEKKTGILNNLQELITFMLEKNMKTNAILHLLIHEYLENCAHAERTELITTMREELVNILHTNEGSLLGLSCLWHGTPKDRKVIVKSFKGFIPKIACDKNGYRVLLGVIDTVDDVVLVSKAICNEMLNNLNDLVLNQYGQRTVVYLLEHRSSLFFDPEISKLLAQGDSNEYTKKPIGQRLKDITEPLEQEFVDGIVDNFGMWMKENCPCLVAKFILKRFTGGHLNEAVQKVAECIAEASTAEGVERNPIEALSKLILMELPMETRLAFASELLVHLNKLGQIKPWLQTNRGCFVLLRIWEKCGQDSQPGKEVKKCVTSNIQILKKHKTAGGKLLSNIVED</sequence>
<comment type="caution">
    <text evidence="5">The sequence shown here is derived from an EMBL/GenBank/DDBJ whole genome shotgun (WGS) entry which is preliminary data.</text>
</comment>
<dbReference type="InterPro" id="IPR011989">
    <property type="entry name" value="ARM-like"/>
</dbReference>
<protein>
    <submittedName>
        <fullName evidence="5">Pumilio domain-containing protein 12</fullName>
    </submittedName>
</protein>
<name>A0A226DKU0_FOLCA</name>
<feature type="compositionally biased region" description="Basic and acidic residues" evidence="3">
    <location>
        <begin position="7"/>
        <end position="50"/>
    </location>
</feature>
<dbReference type="Proteomes" id="UP000198287">
    <property type="component" value="Unassembled WGS sequence"/>
</dbReference>
<keyword evidence="2" id="KW-0694">RNA-binding</keyword>